<gene>
    <name evidence="1" type="ORF">LKD47_10170</name>
</gene>
<sequence length="102" mass="12058">MAIEKKIYSSWAFKENESEKAHCNREIYKELCEKYKISRYKVENPDDYDIILDRTPGYNHSTYSVIKNNTELSQLELALICDDGNLCFGYTMQGSQFYIFED</sequence>
<name>A0AAW4WII9_9FIRM</name>
<reference evidence="1" key="1">
    <citation type="submission" date="2021-10" db="EMBL/GenBank/DDBJ databases">
        <title>Anaerobic single-cell dispensing facilitates the cultivation of human gut bacteria.</title>
        <authorList>
            <person name="Afrizal A."/>
        </authorList>
    </citation>
    <scope>NUCLEOTIDE SEQUENCE</scope>
    <source>
        <strain evidence="1">CLA-AA-H204</strain>
    </source>
</reference>
<comment type="caution">
    <text evidence="1">The sequence shown here is derived from an EMBL/GenBank/DDBJ whole genome shotgun (WGS) entry which is preliminary data.</text>
</comment>
<evidence type="ECO:0008006" key="3">
    <source>
        <dbReference type="Google" id="ProtNLM"/>
    </source>
</evidence>
<proteinExistence type="predicted"/>
<dbReference type="RefSeq" id="WP_022503233.1">
    <property type="nucleotide sequence ID" value="NZ_JAJEQW010000010.1"/>
</dbReference>
<dbReference type="EMBL" id="JAJEQW010000010">
    <property type="protein sequence ID" value="MCC2242662.1"/>
    <property type="molecule type" value="Genomic_DNA"/>
</dbReference>
<protein>
    <recommendedName>
        <fullName evidence="3">DUF4830 domain-containing protein</fullName>
    </recommendedName>
</protein>
<evidence type="ECO:0000313" key="1">
    <source>
        <dbReference type="EMBL" id="MCC2242662.1"/>
    </source>
</evidence>
<accession>A0AAW4WII9</accession>
<evidence type="ECO:0000313" key="2">
    <source>
        <dbReference type="Proteomes" id="UP001198893"/>
    </source>
</evidence>
<dbReference type="AlphaFoldDB" id="A0AAW4WII9"/>
<dbReference type="Proteomes" id="UP001198893">
    <property type="component" value="Unassembled WGS sequence"/>
</dbReference>
<organism evidence="1 2">
    <name type="scientific">Roseburia amylophila</name>
    <dbReference type="NCBI Taxonomy" id="2981794"/>
    <lineage>
        <taxon>Bacteria</taxon>
        <taxon>Bacillati</taxon>
        <taxon>Bacillota</taxon>
        <taxon>Clostridia</taxon>
        <taxon>Lachnospirales</taxon>
        <taxon>Lachnospiraceae</taxon>
        <taxon>Roseburia</taxon>
    </lineage>
</organism>